<proteinExistence type="predicted"/>
<feature type="transmembrane region" description="Helical" evidence="1">
    <location>
        <begin position="116"/>
        <end position="138"/>
    </location>
</feature>
<keyword evidence="1" id="KW-0472">Membrane</keyword>
<sequence length="296" mass="33727">MDKSVWLSAQSGKQINAHANIAGMALLIYDYYLTIDQEVNLVWARRWSFGQVIYMLARYLPFPAIALTVARVLETVNNEPCPNLDLSNALHMASVVFAEALLILRTMAFWDRTRQIVLTLSVLAVICLGGAIGITDYVTSKVPDMPTLPTDECPFKFNRGGSIVYAFLMLHELVLLSLISYRWFSYHRYARSKIIVVSYIDAVAYIFAMLSLSVACVLDITVEPSYHNDYFDNIQVVGHSIFCSRTYFHLRKTAEYQSRRSITETPFDDLTVAVELSSMVEYSESRNRRSIMTLQH</sequence>
<dbReference type="RefSeq" id="XP_007767217.1">
    <property type="nucleotide sequence ID" value="XM_007769027.1"/>
</dbReference>
<keyword evidence="4" id="KW-1185">Reference proteome</keyword>
<feature type="transmembrane region" description="Helical" evidence="1">
    <location>
        <begin position="196"/>
        <end position="215"/>
    </location>
</feature>
<name>A0A5M3MWU8_CONPW</name>
<evidence type="ECO:0000313" key="4">
    <source>
        <dbReference type="Proteomes" id="UP000053558"/>
    </source>
</evidence>
<dbReference type="Pfam" id="PF20151">
    <property type="entry name" value="DUF6533"/>
    <property type="match status" value="1"/>
</dbReference>
<comment type="caution">
    <text evidence="3">The sequence shown here is derived from an EMBL/GenBank/DDBJ whole genome shotgun (WGS) entry which is preliminary data.</text>
</comment>
<dbReference type="Proteomes" id="UP000053558">
    <property type="component" value="Unassembled WGS sequence"/>
</dbReference>
<feature type="transmembrane region" description="Helical" evidence="1">
    <location>
        <begin position="52"/>
        <end position="73"/>
    </location>
</feature>
<dbReference type="EMBL" id="JH711576">
    <property type="protein sequence ID" value="EIW83467.1"/>
    <property type="molecule type" value="Genomic_DNA"/>
</dbReference>
<feature type="transmembrane region" description="Helical" evidence="1">
    <location>
        <begin position="163"/>
        <end position="184"/>
    </location>
</feature>
<dbReference type="InterPro" id="IPR045340">
    <property type="entry name" value="DUF6533"/>
</dbReference>
<evidence type="ECO:0000313" key="3">
    <source>
        <dbReference type="EMBL" id="EIW83467.1"/>
    </source>
</evidence>
<feature type="domain" description="DUF6533" evidence="2">
    <location>
        <begin position="20"/>
        <end position="62"/>
    </location>
</feature>
<feature type="transmembrane region" description="Helical" evidence="1">
    <location>
        <begin position="15"/>
        <end position="32"/>
    </location>
</feature>
<accession>A0A5M3MWU8</accession>
<dbReference type="GeneID" id="19201834"/>
<organism evidence="3 4">
    <name type="scientific">Coniophora puteana (strain RWD-64-598)</name>
    <name type="common">Brown rot fungus</name>
    <dbReference type="NCBI Taxonomy" id="741705"/>
    <lineage>
        <taxon>Eukaryota</taxon>
        <taxon>Fungi</taxon>
        <taxon>Dikarya</taxon>
        <taxon>Basidiomycota</taxon>
        <taxon>Agaricomycotina</taxon>
        <taxon>Agaricomycetes</taxon>
        <taxon>Agaricomycetidae</taxon>
        <taxon>Boletales</taxon>
        <taxon>Coniophorineae</taxon>
        <taxon>Coniophoraceae</taxon>
        <taxon>Coniophora</taxon>
    </lineage>
</organism>
<gene>
    <name evidence="3" type="ORF">CONPUDRAFT_143354</name>
</gene>
<dbReference type="OrthoDB" id="2958007at2759"/>
<keyword evidence="1" id="KW-1133">Transmembrane helix</keyword>
<evidence type="ECO:0000256" key="1">
    <source>
        <dbReference type="SAM" id="Phobius"/>
    </source>
</evidence>
<feature type="transmembrane region" description="Helical" evidence="1">
    <location>
        <begin position="85"/>
        <end position="104"/>
    </location>
</feature>
<protein>
    <recommendedName>
        <fullName evidence="2">DUF6533 domain-containing protein</fullName>
    </recommendedName>
</protein>
<keyword evidence="1" id="KW-0812">Transmembrane</keyword>
<reference evidence="4" key="1">
    <citation type="journal article" date="2012" name="Science">
        <title>The Paleozoic origin of enzymatic lignin decomposition reconstructed from 31 fungal genomes.</title>
        <authorList>
            <person name="Floudas D."/>
            <person name="Binder M."/>
            <person name="Riley R."/>
            <person name="Barry K."/>
            <person name="Blanchette R.A."/>
            <person name="Henrissat B."/>
            <person name="Martinez A.T."/>
            <person name="Otillar R."/>
            <person name="Spatafora J.W."/>
            <person name="Yadav J.S."/>
            <person name="Aerts A."/>
            <person name="Benoit I."/>
            <person name="Boyd A."/>
            <person name="Carlson A."/>
            <person name="Copeland A."/>
            <person name="Coutinho P.M."/>
            <person name="de Vries R.P."/>
            <person name="Ferreira P."/>
            <person name="Findley K."/>
            <person name="Foster B."/>
            <person name="Gaskell J."/>
            <person name="Glotzer D."/>
            <person name="Gorecki P."/>
            <person name="Heitman J."/>
            <person name="Hesse C."/>
            <person name="Hori C."/>
            <person name="Igarashi K."/>
            <person name="Jurgens J.A."/>
            <person name="Kallen N."/>
            <person name="Kersten P."/>
            <person name="Kohler A."/>
            <person name="Kuees U."/>
            <person name="Kumar T.K.A."/>
            <person name="Kuo A."/>
            <person name="LaButti K."/>
            <person name="Larrondo L.F."/>
            <person name="Lindquist E."/>
            <person name="Ling A."/>
            <person name="Lombard V."/>
            <person name="Lucas S."/>
            <person name="Lundell T."/>
            <person name="Martin R."/>
            <person name="McLaughlin D.J."/>
            <person name="Morgenstern I."/>
            <person name="Morin E."/>
            <person name="Murat C."/>
            <person name="Nagy L.G."/>
            <person name="Nolan M."/>
            <person name="Ohm R.A."/>
            <person name="Patyshakuliyeva A."/>
            <person name="Rokas A."/>
            <person name="Ruiz-Duenas F.J."/>
            <person name="Sabat G."/>
            <person name="Salamov A."/>
            <person name="Samejima M."/>
            <person name="Schmutz J."/>
            <person name="Slot J.C."/>
            <person name="St John F."/>
            <person name="Stenlid J."/>
            <person name="Sun H."/>
            <person name="Sun S."/>
            <person name="Syed K."/>
            <person name="Tsang A."/>
            <person name="Wiebenga A."/>
            <person name="Young D."/>
            <person name="Pisabarro A."/>
            <person name="Eastwood D.C."/>
            <person name="Martin F."/>
            <person name="Cullen D."/>
            <person name="Grigoriev I.V."/>
            <person name="Hibbett D.S."/>
        </authorList>
    </citation>
    <scope>NUCLEOTIDE SEQUENCE [LARGE SCALE GENOMIC DNA]</scope>
    <source>
        <strain evidence="4">RWD-64-598 SS2</strain>
    </source>
</reference>
<dbReference type="KEGG" id="cput:CONPUDRAFT_143354"/>
<evidence type="ECO:0000259" key="2">
    <source>
        <dbReference type="Pfam" id="PF20151"/>
    </source>
</evidence>
<dbReference type="AlphaFoldDB" id="A0A5M3MWU8"/>